<evidence type="ECO:0000313" key="3">
    <source>
        <dbReference type="Proteomes" id="UP000007129"/>
    </source>
</evidence>
<dbReference type="Proteomes" id="UP000007129">
    <property type="component" value="Unassembled WGS sequence"/>
</dbReference>
<feature type="region of interest" description="Disordered" evidence="1">
    <location>
        <begin position="162"/>
        <end position="199"/>
    </location>
</feature>
<feature type="compositionally biased region" description="Low complexity" evidence="1">
    <location>
        <begin position="162"/>
        <end position="178"/>
    </location>
</feature>
<proteinExistence type="predicted"/>
<evidence type="ECO:0000313" key="2">
    <source>
        <dbReference type="EMBL" id="EKG18435.1"/>
    </source>
</evidence>
<dbReference type="EMBL" id="AHHD01000207">
    <property type="protein sequence ID" value="EKG18435.1"/>
    <property type="molecule type" value="Genomic_DNA"/>
</dbReference>
<feature type="compositionally biased region" description="Basic and acidic residues" evidence="1">
    <location>
        <begin position="181"/>
        <end position="191"/>
    </location>
</feature>
<evidence type="ECO:0000256" key="1">
    <source>
        <dbReference type="SAM" id="MobiDB-lite"/>
    </source>
</evidence>
<sequence>MLRLILRIMLISKPFRCIDSSSLFFSPINPFPLALRATLLLTDLHRHFRYLVSHDISLYGGWPCPGAREENTPQSPDEFVEPLIADIESPLACISSFREPISIHRLICPNQITYTQFEVSPKPGKQDCILTQEILLNPWQDSNCNTEVWNCPGADSTVSAATSSIAESSHSTSAHTQSEGTETKRDVDLKRSGLNQPTS</sequence>
<reference evidence="2 3" key="1">
    <citation type="journal article" date="2012" name="BMC Genomics">
        <title>Tools to kill: Genome of one of the most destructive plant pathogenic fungi Macrophomina phaseolina.</title>
        <authorList>
            <person name="Islam M.S."/>
            <person name="Haque M.S."/>
            <person name="Islam M.M."/>
            <person name="Emdad E.M."/>
            <person name="Halim A."/>
            <person name="Hossen Q.M.M."/>
            <person name="Hossain M.Z."/>
            <person name="Ahmed B."/>
            <person name="Rahim S."/>
            <person name="Rahman M.S."/>
            <person name="Alam M.M."/>
            <person name="Hou S."/>
            <person name="Wan X."/>
            <person name="Saito J.A."/>
            <person name="Alam M."/>
        </authorList>
    </citation>
    <scope>NUCLEOTIDE SEQUENCE [LARGE SCALE GENOMIC DNA]</scope>
    <source>
        <strain evidence="2 3">MS6</strain>
    </source>
</reference>
<comment type="caution">
    <text evidence="2">The sequence shown here is derived from an EMBL/GenBank/DDBJ whole genome shotgun (WGS) entry which is preliminary data.</text>
</comment>
<gene>
    <name evidence="2" type="ORF">MPH_04237</name>
</gene>
<accession>K2SNT7</accession>
<dbReference type="HOGENOM" id="CLU_1372437_0_0_1"/>
<dbReference type="GO" id="GO:0016787">
    <property type="term" value="F:hydrolase activity"/>
    <property type="evidence" value="ECO:0007669"/>
    <property type="project" value="UniProtKB-KW"/>
</dbReference>
<keyword evidence="2" id="KW-0378">Hydrolase</keyword>
<dbReference type="AlphaFoldDB" id="K2SNT7"/>
<name>K2SNT7_MACPH</name>
<dbReference type="InParanoid" id="K2SNT7"/>
<protein>
    <submittedName>
        <fullName evidence="2">Amidohydrolase 1</fullName>
    </submittedName>
</protein>
<dbReference type="VEuPathDB" id="FungiDB:MPH_04237"/>
<organism evidence="2 3">
    <name type="scientific">Macrophomina phaseolina (strain MS6)</name>
    <name type="common">Charcoal rot fungus</name>
    <dbReference type="NCBI Taxonomy" id="1126212"/>
    <lineage>
        <taxon>Eukaryota</taxon>
        <taxon>Fungi</taxon>
        <taxon>Dikarya</taxon>
        <taxon>Ascomycota</taxon>
        <taxon>Pezizomycotina</taxon>
        <taxon>Dothideomycetes</taxon>
        <taxon>Dothideomycetes incertae sedis</taxon>
        <taxon>Botryosphaeriales</taxon>
        <taxon>Botryosphaeriaceae</taxon>
        <taxon>Macrophomina</taxon>
    </lineage>
</organism>